<gene>
    <name evidence="1" type="ORF">Rsub_06314</name>
</gene>
<dbReference type="InParanoid" id="A0A2V0P154"/>
<reference evidence="1 2" key="1">
    <citation type="journal article" date="2018" name="Sci. Rep.">
        <title>Raphidocelis subcapitata (=Pseudokirchneriella subcapitata) provides an insight into genome evolution and environmental adaptations in the Sphaeropleales.</title>
        <authorList>
            <person name="Suzuki S."/>
            <person name="Yamaguchi H."/>
            <person name="Nakajima N."/>
            <person name="Kawachi M."/>
        </authorList>
    </citation>
    <scope>NUCLEOTIDE SEQUENCE [LARGE SCALE GENOMIC DNA]</scope>
    <source>
        <strain evidence="1 2">NIES-35</strain>
    </source>
</reference>
<protein>
    <submittedName>
        <fullName evidence="1">Uncharacterized protein</fullName>
    </submittedName>
</protein>
<sequence>MPPTTRAAARARIDAAAAALTHDLLARICSFLPPGDAILTVPRLNKALAAAAAVRVAELRSVAAAMQAEARRAFGGVRDHMTFSVPLWALQEAWPQLTRQ</sequence>
<comment type="caution">
    <text evidence="1">The sequence shown here is derived from an EMBL/GenBank/DDBJ whole genome shotgun (WGS) entry which is preliminary data.</text>
</comment>
<organism evidence="1 2">
    <name type="scientific">Raphidocelis subcapitata</name>
    <dbReference type="NCBI Taxonomy" id="307507"/>
    <lineage>
        <taxon>Eukaryota</taxon>
        <taxon>Viridiplantae</taxon>
        <taxon>Chlorophyta</taxon>
        <taxon>core chlorophytes</taxon>
        <taxon>Chlorophyceae</taxon>
        <taxon>CS clade</taxon>
        <taxon>Sphaeropleales</taxon>
        <taxon>Selenastraceae</taxon>
        <taxon>Raphidocelis</taxon>
    </lineage>
</organism>
<evidence type="ECO:0000313" key="1">
    <source>
        <dbReference type="EMBL" id="GBF93594.1"/>
    </source>
</evidence>
<keyword evidence="2" id="KW-1185">Reference proteome</keyword>
<dbReference type="AlphaFoldDB" id="A0A2V0P154"/>
<evidence type="ECO:0000313" key="2">
    <source>
        <dbReference type="Proteomes" id="UP000247498"/>
    </source>
</evidence>
<proteinExistence type="predicted"/>
<dbReference type="Proteomes" id="UP000247498">
    <property type="component" value="Unassembled WGS sequence"/>
</dbReference>
<accession>A0A2V0P154</accession>
<dbReference type="EMBL" id="BDRX01000042">
    <property type="protein sequence ID" value="GBF93594.1"/>
    <property type="molecule type" value="Genomic_DNA"/>
</dbReference>
<name>A0A2V0P154_9CHLO</name>